<evidence type="ECO:0000256" key="2">
    <source>
        <dbReference type="ARBA" id="ARBA00012150"/>
    </source>
</evidence>
<comment type="caution">
    <text evidence="8">The sequence shown here is derived from an EMBL/GenBank/DDBJ whole genome shotgun (WGS) entry which is preliminary data.</text>
</comment>
<dbReference type="InterPro" id="IPR020456">
    <property type="entry name" value="Acylphosphatase"/>
</dbReference>
<keyword evidence="9" id="KW-1185">Reference proteome</keyword>
<dbReference type="SUPFAM" id="SSF54975">
    <property type="entry name" value="Acylphosphatase/BLUF domain-like"/>
    <property type="match status" value="1"/>
</dbReference>
<dbReference type="PANTHER" id="PTHR47268">
    <property type="entry name" value="ACYLPHOSPHATASE"/>
    <property type="match status" value="1"/>
</dbReference>
<dbReference type="PROSITE" id="PS00151">
    <property type="entry name" value="ACYLPHOSPHATASE_2"/>
    <property type="match status" value="1"/>
</dbReference>
<evidence type="ECO:0000259" key="7">
    <source>
        <dbReference type="PROSITE" id="PS51160"/>
    </source>
</evidence>
<sequence length="94" mass="10484">MSEEKIAVIARVTGRVQGVSFRAWTQAEAQRRGLTGWVRNETDGSVTTLLCGPKYHVELMIELLHDGPKGAWVSGITTDTVQLPEECARFEIKR</sequence>
<dbReference type="EMBL" id="SJST01000008">
    <property type="protein sequence ID" value="TCD11800.1"/>
    <property type="molecule type" value="Genomic_DNA"/>
</dbReference>
<dbReference type="PROSITE" id="PS51160">
    <property type="entry name" value="ACYLPHOSPHATASE_3"/>
    <property type="match status" value="1"/>
</dbReference>
<comment type="similarity">
    <text evidence="1 6">Belongs to the acylphosphatase family.</text>
</comment>
<evidence type="ECO:0000256" key="6">
    <source>
        <dbReference type="RuleBase" id="RU004168"/>
    </source>
</evidence>
<reference evidence="8 9" key="1">
    <citation type="journal article" date="2015" name="Antonie Van Leeuwenhoek">
        <title>Oricola cellulosilytica gen. nov., sp. nov., a cellulose-degrading bacterium of the family Phyllobacteriaceae isolated from surface seashore water, and emended descriptions of Mesorhizobium loti and Phyllobacterium myrsinacearum.</title>
        <authorList>
            <person name="Hameed A."/>
            <person name="Shahina M."/>
            <person name="Lai W.A."/>
            <person name="Lin S.Y."/>
            <person name="Young L.S."/>
            <person name="Liu Y.C."/>
            <person name="Hsu Y.H."/>
            <person name="Young C.C."/>
        </authorList>
    </citation>
    <scope>NUCLEOTIDE SEQUENCE [LARGE SCALE GENOMIC DNA]</scope>
    <source>
        <strain evidence="8 9">KCTC 52183</strain>
    </source>
</reference>
<evidence type="ECO:0000256" key="5">
    <source>
        <dbReference type="RuleBase" id="RU000553"/>
    </source>
</evidence>
<evidence type="ECO:0000313" key="9">
    <source>
        <dbReference type="Proteomes" id="UP000291301"/>
    </source>
</evidence>
<dbReference type="Gene3D" id="3.30.70.100">
    <property type="match status" value="1"/>
</dbReference>
<evidence type="ECO:0000256" key="4">
    <source>
        <dbReference type="PROSITE-ProRule" id="PRU00520"/>
    </source>
</evidence>
<feature type="active site" evidence="4">
    <location>
        <position position="40"/>
    </location>
</feature>
<accession>A0A4R0P857</accession>
<keyword evidence="4 5" id="KW-0378">Hydrolase</keyword>
<evidence type="ECO:0000256" key="1">
    <source>
        <dbReference type="ARBA" id="ARBA00005614"/>
    </source>
</evidence>
<organism evidence="8 9">
    <name type="scientific">Oricola cellulosilytica</name>
    <dbReference type="NCBI Taxonomy" id="1429082"/>
    <lineage>
        <taxon>Bacteria</taxon>
        <taxon>Pseudomonadati</taxon>
        <taxon>Pseudomonadota</taxon>
        <taxon>Alphaproteobacteria</taxon>
        <taxon>Hyphomicrobiales</taxon>
        <taxon>Ahrensiaceae</taxon>
        <taxon>Oricola</taxon>
    </lineage>
</organism>
<feature type="domain" description="Acylphosphatase-like" evidence="7">
    <location>
        <begin position="7"/>
        <end position="94"/>
    </location>
</feature>
<dbReference type="InterPro" id="IPR001792">
    <property type="entry name" value="Acylphosphatase-like_dom"/>
</dbReference>
<dbReference type="Proteomes" id="UP000291301">
    <property type="component" value="Unassembled WGS sequence"/>
</dbReference>
<dbReference type="AlphaFoldDB" id="A0A4R0P857"/>
<dbReference type="InterPro" id="IPR036046">
    <property type="entry name" value="Acylphosphatase-like_dom_sf"/>
</dbReference>
<dbReference type="PANTHER" id="PTHR47268:SF4">
    <property type="entry name" value="ACYLPHOSPHATASE"/>
    <property type="match status" value="1"/>
</dbReference>
<comment type="catalytic activity">
    <reaction evidence="3 4 5">
        <text>an acyl phosphate + H2O = a carboxylate + phosphate + H(+)</text>
        <dbReference type="Rhea" id="RHEA:14965"/>
        <dbReference type="ChEBI" id="CHEBI:15377"/>
        <dbReference type="ChEBI" id="CHEBI:15378"/>
        <dbReference type="ChEBI" id="CHEBI:29067"/>
        <dbReference type="ChEBI" id="CHEBI:43474"/>
        <dbReference type="ChEBI" id="CHEBI:59918"/>
        <dbReference type="EC" id="3.6.1.7"/>
    </reaction>
</comment>
<dbReference type="PRINTS" id="PR00112">
    <property type="entry name" value="ACYLPHPHTASE"/>
</dbReference>
<feature type="active site" evidence="4">
    <location>
        <position position="22"/>
    </location>
</feature>
<proteinExistence type="inferred from homology"/>
<dbReference type="Pfam" id="PF00708">
    <property type="entry name" value="Acylphosphatase"/>
    <property type="match status" value="1"/>
</dbReference>
<dbReference type="PROSITE" id="PS00150">
    <property type="entry name" value="ACYLPHOSPHATASE_1"/>
    <property type="match status" value="1"/>
</dbReference>
<evidence type="ECO:0000256" key="3">
    <source>
        <dbReference type="ARBA" id="ARBA00047645"/>
    </source>
</evidence>
<dbReference type="RefSeq" id="WP_131570732.1">
    <property type="nucleotide sequence ID" value="NZ_JAINFK010000007.1"/>
</dbReference>
<name>A0A4R0P857_9HYPH</name>
<gene>
    <name evidence="8" type="ORF">E0D97_15785</name>
</gene>
<dbReference type="OrthoDB" id="5295388at2"/>
<protein>
    <recommendedName>
        <fullName evidence="2 4">Acylphosphatase</fullName>
        <ecNumber evidence="2 4">3.6.1.7</ecNumber>
    </recommendedName>
</protein>
<dbReference type="GO" id="GO:0003998">
    <property type="term" value="F:acylphosphatase activity"/>
    <property type="evidence" value="ECO:0007669"/>
    <property type="project" value="UniProtKB-EC"/>
</dbReference>
<dbReference type="NCBIfam" id="NF010999">
    <property type="entry name" value="PRK14425.1"/>
    <property type="match status" value="1"/>
</dbReference>
<evidence type="ECO:0000313" key="8">
    <source>
        <dbReference type="EMBL" id="TCD11800.1"/>
    </source>
</evidence>
<dbReference type="EC" id="3.6.1.7" evidence="2 4"/>
<dbReference type="InterPro" id="IPR017968">
    <property type="entry name" value="Acylphosphatase_CS"/>
</dbReference>